<evidence type="ECO:0000256" key="1">
    <source>
        <dbReference type="ARBA" id="ARBA00004167"/>
    </source>
</evidence>
<feature type="non-terminal residue" evidence="7">
    <location>
        <position position="1"/>
    </location>
</feature>
<keyword evidence="5" id="KW-0472">Membrane</keyword>
<sequence length="103" mass="12109">YKDDEYDRLWVPLAVTDNWRPFISSPFTEENSIAMKNYGVPFTVMNTAYTESAASHFLRIKWTTFNSKNGYFLYFHFSELGKLQKNRSREFNVSITKNSGTDQ</sequence>
<evidence type="ECO:0000313" key="8">
    <source>
        <dbReference type="Proteomes" id="UP000237105"/>
    </source>
</evidence>
<gene>
    <name evidence="7" type="ORF">PanWU01x14_194720</name>
</gene>
<dbReference type="PANTHER" id="PTHR45631">
    <property type="entry name" value="OS07G0107800 PROTEIN-RELATED"/>
    <property type="match status" value="1"/>
</dbReference>
<evidence type="ECO:0000256" key="5">
    <source>
        <dbReference type="ARBA" id="ARBA00023136"/>
    </source>
</evidence>
<keyword evidence="8" id="KW-1185">Reference proteome</keyword>
<dbReference type="AlphaFoldDB" id="A0A2P5C0B3"/>
<keyword evidence="4" id="KW-1133">Transmembrane helix</keyword>
<accession>A0A2P5C0B3</accession>
<dbReference type="EMBL" id="JXTB01000194">
    <property type="protein sequence ID" value="PON54513.1"/>
    <property type="molecule type" value="Genomic_DNA"/>
</dbReference>
<comment type="caution">
    <text evidence="7">The sequence shown here is derived from an EMBL/GenBank/DDBJ whole genome shotgun (WGS) entry which is preliminary data.</text>
</comment>
<keyword evidence="3" id="KW-0732">Signal</keyword>
<evidence type="ECO:0000256" key="2">
    <source>
        <dbReference type="ARBA" id="ARBA00022692"/>
    </source>
</evidence>
<dbReference type="PANTHER" id="PTHR45631:SF202">
    <property type="entry name" value="SENESCENCE-INDUCED RECEPTOR-LIKE SERINE_THREONINE-PROTEIN KINASE"/>
    <property type="match status" value="1"/>
</dbReference>
<proteinExistence type="predicted"/>
<evidence type="ECO:0000313" key="7">
    <source>
        <dbReference type="EMBL" id="PON54513.1"/>
    </source>
</evidence>
<dbReference type="InterPro" id="IPR024788">
    <property type="entry name" value="Malectin-like_Carb-bd_dom"/>
</dbReference>
<dbReference type="Pfam" id="PF12819">
    <property type="entry name" value="Malectin_like"/>
    <property type="match status" value="1"/>
</dbReference>
<name>A0A2P5C0B3_PARAD</name>
<feature type="domain" description="Malectin-like" evidence="6">
    <location>
        <begin position="1"/>
        <end position="99"/>
    </location>
</feature>
<reference evidence="8" key="1">
    <citation type="submission" date="2016-06" db="EMBL/GenBank/DDBJ databases">
        <title>Parallel loss of symbiosis genes in relatives of nitrogen-fixing non-legume Parasponia.</title>
        <authorList>
            <person name="Van Velzen R."/>
            <person name="Holmer R."/>
            <person name="Bu F."/>
            <person name="Rutten L."/>
            <person name="Van Zeijl A."/>
            <person name="Liu W."/>
            <person name="Santuari L."/>
            <person name="Cao Q."/>
            <person name="Sharma T."/>
            <person name="Shen D."/>
            <person name="Roswanjaya Y."/>
            <person name="Wardhani T."/>
            <person name="Kalhor M.S."/>
            <person name="Jansen J."/>
            <person name="Van den Hoogen J."/>
            <person name="Gungor B."/>
            <person name="Hartog M."/>
            <person name="Hontelez J."/>
            <person name="Verver J."/>
            <person name="Yang W.-C."/>
            <person name="Schijlen E."/>
            <person name="Repin R."/>
            <person name="Schilthuizen M."/>
            <person name="Schranz E."/>
            <person name="Heidstra R."/>
            <person name="Miyata K."/>
            <person name="Fedorova E."/>
            <person name="Kohlen W."/>
            <person name="Bisseling T."/>
            <person name="Smit S."/>
            <person name="Geurts R."/>
        </authorList>
    </citation>
    <scope>NUCLEOTIDE SEQUENCE [LARGE SCALE GENOMIC DNA]</scope>
    <source>
        <strain evidence="8">cv. WU1-14</strain>
    </source>
</reference>
<dbReference type="GO" id="GO:0016020">
    <property type="term" value="C:membrane"/>
    <property type="evidence" value="ECO:0007669"/>
    <property type="project" value="UniProtKB-SubCell"/>
</dbReference>
<evidence type="ECO:0000256" key="4">
    <source>
        <dbReference type="ARBA" id="ARBA00022989"/>
    </source>
</evidence>
<keyword evidence="2" id="KW-0812">Transmembrane</keyword>
<evidence type="ECO:0000259" key="6">
    <source>
        <dbReference type="Pfam" id="PF12819"/>
    </source>
</evidence>
<dbReference type="Proteomes" id="UP000237105">
    <property type="component" value="Unassembled WGS sequence"/>
</dbReference>
<organism evidence="7 8">
    <name type="scientific">Parasponia andersonii</name>
    <name type="common">Sponia andersonii</name>
    <dbReference type="NCBI Taxonomy" id="3476"/>
    <lineage>
        <taxon>Eukaryota</taxon>
        <taxon>Viridiplantae</taxon>
        <taxon>Streptophyta</taxon>
        <taxon>Embryophyta</taxon>
        <taxon>Tracheophyta</taxon>
        <taxon>Spermatophyta</taxon>
        <taxon>Magnoliopsida</taxon>
        <taxon>eudicotyledons</taxon>
        <taxon>Gunneridae</taxon>
        <taxon>Pentapetalae</taxon>
        <taxon>rosids</taxon>
        <taxon>fabids</taxon>
        <taxon>Rosales</taxon>
        <taxon>Cannabaceae</taxon>
        <taxon>Parasponia</taxon>
    </lineage>
</organism>
<protein>
    <submittedName>
        <fullName evidence="7">Malectin-like carbohydrate-binding domain containing protein</fullName>
    </submittedName>
</protein>
<comment type="subcellular location">
    <subcellularLocation>
        <location evidence="1">Membrane</location>
        <topology evidence="1">Single-pass membrane protein</topology>
    </subcellularLocation>
</comment>
<evidence type="ECO:0000256" key="3">
    <source>
        <dbReference type="ARBA" id="ARBA00022729"/>
    </source>
</evidence>